<dbReference type="STRING" id="174720.A0A0N5BLB7"/>
<feature type="domain" description="Paired" evidence="14">
    <location>
        <begin position="1"/>
        <end position="88"/>
    </location>
</feature>
<evidence type="ECO:0000256" key="10">
    <source>
        <dbReference type="PROSITE-ProRule" id="PRU00108"/>
    </source>
</evidence>
<dbReference type="FunFam" id="1.10.10.10:FF:000003">
    <property type="entry name" value="Paired box protein Pax-6"/>
    <property type="match status" value="1"/>
</dbReference>
<evidence type="ECO:0000313" key="15">
    <source>
        <dbReference type="Proteomes" id="UP000046392"/>
    </source>
</evidence>
<evidence type="ECO:0000256" key="2">
    <source>
        <dbReference type="ARBA" id="ARBA00005733"/>
    </source>
</evidence>
<evidence type="ECO:0000256" key="6">
    <source>
        <dbReference type="ARBA" id="ARBA00023125"/>
    </source>
</evidence>
<feature type="domain" description="Homeobox" evidence="13">
    <location>
        <begin position="244"/>
        <end position="304"/>
    </location>
</feature>
<keyword evidence="4" id="KW-0563">Paired box</keyword>
<dbReference type="SMART" id="SM00351">
    <property type="entry name" value="PAX"/>
    <property type="match status" value="1"/>
</dbReference>
<dbReference type="PROSITE" id="PS00027">
    <property type="entry name" value="HOMEOBOX_1"/>
    <property type="match status" value="1"/>
</dbReference>
<organism evidence="15 16">
    <name type="scientific">Strongyloides papillosus</name>
    <name type="common">Intestinal threadworm</name>
    <dbReference type="NCBI Taxonomy" id="174720"/>
    <lineage>
        <taxon>Eukaryota</taxon>
        <taxon>Metazoa</taxon>
        <taxon>Ecdysozoa</taxon>
        <taxon>Nematoda</taxon>
        <taxon>Chromadorea</taxon>
        <taxon>Rhabditida</taxon>
        <taxon>Tylenchina</taxon>
        <taxon>Panagrolaimomorpha</taxon>
        <taxon>Strongyloidoidea</taxon>
        <taxon>Strongyloididae</taxon>
        <taxon>Strongyloides</taxon>
    </lineage>
</organism>
<dbReference type="CDD" id="cd00086">
    <property type="entry name" value="homeodomain"/>
    <property type="match status" value="1"/>
</dbReference>
<keyword evidence="6 10" id="KW-0238">DNA-binding</keyword>
<sequence length="351" mass="39768">MATINSRPIDKTGSISPSECLDTNKKSKPVGIGTKPKVATPHVVAKIEQYKMENPTIFAWEIREKLIAEKVCSQPPSVSSINRILRTRASERAAEELAIMLSQRTQGFLTEDGSQLSTFPLAQMLPHNNSLINMNLLNNIHNRTNTVPLFNYTPSIINTPIPSINLLSNPLRDLCLQSTFTNNINPTNLLIQNPSQIYFNNKSTTSLANISQGLTQNKKNNMNDKDFKISPDTLALSSKTPEGYCKKQNTLQFNMEELKFLENEFLRNPYVTNSTLKKLSKQLGVEESKISIWFSNRRSKSKKNDSNFCKDDSVIENVLSIHKRKIMSDDNNVEVSKEKKIKKEVIFKPYE</sequence>
<dbReference type="Gene3D" id="1.10.10.10">
    <property type="entry name" value="Winged helix-like DNA-binding domain superfamily/Winged helix DNA-binding domain"/>
    <property type="match status" value="1"/>
</dbReference>
<evidence type="ECO:0000259" key="13">
    <source>
        <dbReference type="PROSITE" id="PS50071"/>
    </source>
</evidence>
<evidence type="ECO:0000256" key="3">
    <source>
        <dbReference type="ARBA" id="ARBA00022473"/>
    </source>
</evidence>
<dbReference type="AlphaFoldDB" id="A0A0N5BLB7"/>
<reference evidence="16" key="1">
    <citation type="submission" date="2017-02" db="UniProtKB">
        <authorList>
            <consortium name="WormBaseParasite"/>
        </authorList>
    </citation>
    <scope>IDENTIFICATION</scope>
</reference>
<dbReference type="InterPro" id="IPR043565">
    <property type="entry name" value="PAX_fam"/>
</dbReference>
<evidence type="ECO:0000259" key="14">
    <source>
        <dbReference type="PROSITE" id="PS51057"/>
    </source>
</evidence>
<dbReference type="PROSITE" id="PS50071">
    <property type="entry name" value="HOMEOBOX_2"/>
    <property type="match status" value="1"/>
</dbReference>
<protein>
    <submittedName>
        <fullName evidence="16">Homeobox domain-containing protein</fullName>
    </submittedName>
</protein>
<dbReference type="Pfam" id="PF00292">
    <property type="entry name" value="PAX"/>
    <property type="match status" value="1"/>
</dbReference>
<evidence type="ECO:0000256" key="4">
    <source>
        <dbReference type="ARBA" id="ARBA00022724"/>
    </source>
</evidence>
<feature type="region of interest" description="Disordered" evidence="12">
    <location>
        <begin position="1"/>
        <end position="34"/>
    </location>
</feature>
<keyword evidence="3" id="KW-0217">Developmental protein</keyword>
<dbReference type="InterPro" id="IPR001356">
    <property type="entry name" value="HD"/>
</dbReference>
<evidence type="ECO:0000256" key="5">
    <source>
        <dbReference type="ARBA" id="ARBA00023015"/>
    </source>
</evidence>
<dbReference type="GO" id="GO:0000978">
    <property type="term" value="F:RNA polymerase II cis-regulatory region sequence-specific DNA binding"/>
    <property type="evidence" value="ECO:0007669"/>
    <property type="project" value="TreeGrafter"/>
</dbReference>
<dbReference type="Pfam" id="PF00046">
    <property type="entry name" value="Homeodomain"/>
    <property type="match status" value="1"/>
</dbReference>
<dbReference type="PANTHER" id="PTHR45636">
    <property type="entry name" value="PAIRED BOX PROTEIN PAX-6-RELATED-RELATED"/>
    <property type="match status" value="1"/>
</dbReference>
<keyword evidence="15" id="KW-1185">Reference proteome</keyword>
<keyword evidence="7 10" id="KW-0371">Homeobox</keyword>
<accession>A0A0N5BLB7</accession>
<dbReference type="PROSITE" id="PS51057">
    <property type="entry name" value="PAIRED_2"/>
    <property type="match status" value="1"/>
</dbReference>
<keyword evidence="5" id="KW-0805">Transcription regulation</keyword>
<evidence type="ECO:0000256" key="9">
    <source>
        <dbReference type="ARBA" id="ARBA00023242"/>
    </source>
</evidence>
<dbReference type="GO" id="GO:0005634">
    <property type="term" value="C:nucleus"/>
    <property type="evidence" value="ECO:0007669"/>
    <property type="project" value="UniProtKB-SubCell"/>
</dbReference>
<keyword evidence="8" id="KW-0804">Transcription</keyword>
<name>A0A0N5BLB7_STREA</name>
<dbReference type="SMART" id="SM00389">
    <property type="entry name" value="HOX"/>
    <property type="match status" value="1"/>
</dbReference>
<dbReference type="PANTHER" id="PTHR45636:SF46">
    <property type="entry name" value="HOMEOBOX DOMAIN-CONTAINING PROTEIN"/>
    <property type="match status" value="1"/>
</dbReference>
<dbReference type="WBParaSite" id="SPAL_0000671600.1">
    <property type="protein sequence ID" value="SPAL_0000671600.1"/>
    <property type="gene ID" value="SPAL_0000671600"/>
</dbReference>
<dbReference type="InterPro" id="IPR036388">
    <property type="entry name" value="WH-like_DNA-bd_sf"/>
</dbReference>
<keyword evidence="9 10" id="KW-0539">Nucleus</keyword>
<comment type="similarity">
    <text evidence="2">Belongs to the paired homeobox family.</text>
</comment>
<dbReference type="Proteomes" id="UP000046392">
    <property type="component" value="Unplaced"/>
</dbReference>
<dbReference type="InterPro" id="IPR009057">
    <property type="entry name" value="Homeodomain-like_sf"/>
</dbReference>
<evidence type="ECO:0000256" key="12">
    <source>
        <dbReference type="SAM" id="MobiDB-lite"/>
    </source>
</evidence>
<dbReference type="SUPFAM" id="SSF46689">
    <property type="entry name" value="Homeodomain-like"/>
    <property type="match status" value="2"/>
</dbReference>
<evidence type="ECO:0000256" key="11">
    <source>
        <dbReference type="RuleBase" id="RU000682"/>
    </source>
</evidence>
<dbReference type="InterPro" id="IPR017970">
    <property type="entry name" value="Homeobox_CS"/>
</dbReference>
<feature type="DNA-binding region" description="Homeobox" evidence="10">
    <location>
        <begin position="246"/>
        <end position="305"/>
    </location>
</feature>
<evidence type="ECO:0000256" key="7">
    <source>
        <dbReference type="ARBA" id="ARBA00023155"/>
    </source>
</evidence>
<proteinExistence type="inferred from homology"/>
<comment type="subcellular location">
    <subcellularLocation>
        <location evidence="1 10 11">Nucleus</location>
    </subcellularLocation>
</comment>
<evidence type="ECO:0000256" key="8">
    <source>
        <dbReference type="ARBA" id="ARBA00023163"/>
    </source>
</evidence>
<evidence type="ECO:0000256" key="1">
    <source>
        <dbReference type="ARBA" id="ARBA00004123"/>
    </source>
</evidence>
<dbReference type="GO" id="GO:0000981">
    <property type="term" value="F:DNA-binding transcription factor activity, RNA polymerase II-specific"/>
    <property type="evidence" value="ECO:0007669"/>
    <property type="project" value="InterPro"/>
</dbReference>
<dbReference type="InterPro" id="IPR001523">
    <property type="entry name" value="Paired_dom"/>
</dbReference>
<evidence type="ECO:0000313" key="16">
    <source>
        <dbReference type="WBParaSite" id="SPAL_0000671600.1"/>
    </source>
</evidence>
<dbReference type="Gene3D" id="1.10.10.60">
    <property type="entry name" value="Homeodomain-like"/>
    <property type="match status" value="1"/>
</dbReference>